<keyword evidence="3" id="KW-1185">Reference proteome</keyword>
<accession>A0ABT3KAJ8</accession>
<dbReference type="Proteomes" id="UP001431181">
    <property type="component" value="Unassembled WGS sequence"/>
</dbReference>
<name>A0ABT3KAJ8_9GAMM</name>
<comment type="caution">
    <text evidence="2">The sequence shown here is derived from an EMBL/GenBank/DDBJ whole genome shotgun (WGS) entry which is preliminary data.</text>
</comment>
<proteinExistence type="predicted"/>
<gene>
    <name evidence="2" type="ORF">ONZ52_00305</name>
</gene>
<evidence type="ECO:0000313" key="3">
    <source>
        <dbReference type="Proteomes" id="UP001431181"/>
    </source>
</evidence>
<dbReference type="EMBL" id="JAPEUL010000001">
    <property type="protein sequence ID" value="MCW4627554.1"/>
    <property type="molecule type" value="Genomic_DNA"/>
</dbReference>
<evidence type="ECO:0000256" key="1">
    <source>
        <dbReference type="SAM" id="MobiDB-lite"/>
    </source>
</evidence>
<feature type="region of interest" description="Disordered" evidence="1">
    <location>
        <begin position="1"/>
        <end position="33"/>
    </location>
</feature>
<dbReference type="RefSeq" id="WP_265216664.1">
    <property type="nucleotide sequence ID" value="NZ_JAPEUL010000001.1"/>
</dbReference>
<feature type="compositionally biased region" description="Basic and acidic residues" evidence="1">
    <location>
        <begin position="9"/>
        <end position="33"/>
    </location>
</feature>
<sequence length="107" mass="12731">MSWTEDEDQQKSLEKKHETAESRTEDMQESERLDPNKEIWALLEKTLNDNLIEKTTRETLEDILSLYNVSDFHSRYRWLVCKVKLSGREFRGGCCGHDPNARSDRRR</sequence>
<reference evidence="2" key="1">
    <citation type="submission" date="2022-11" db="EMBL/GenBank/DDBJ databases">
        <title>Marinomonas sp. nov., isolated from marine algae.</title>
        <authorList>
            <person name="Choi D.G."/>
            <person name="Kim J.M."/>
            <person name="Lee J.K."/>
            <person name="Baek J.H."/>
            <person name="Jeon C.O."/>
        </authorList>
    </citation>
    <scope>NUCLEOTIDE SEQUENCE</scope>
    <source>
        <strain evidence="2">KJ51-3</strain>
    </source>
</reference>
<evidence type="ECO:0000313" key="2">
    <source>
        <dbReference type="EMBL" id="MCW4627554.1"/>
    </source>
</evidence>
<organism evidence="2 3">
    <name type="scientific">Marinomonas rhodophyticola</name>
    <dbReference type="NCBI Taxonomy" id="2992803"/>
    <lineage>
        <taxon>Bacteria</taxon>
        <taxon>Pseudomonadati</taxon>
        <taxon>Pseudomonadota</taxon>
        <taxon>Gammaproteobacteria</taxon>
        <taxon>Oceanospirillales</taxon>
        <taxon>Oceanospirillaceae</taxon>
        <taxon>Marinomonas</taxon>
    </lineage>
</organism>
<protein>
    <submittedName>
        <fullName evidence="2">Uncharacterized protein</fullName>
    </submittedName>
</protein>